<sequence>MDWKNMGSSDVQNEPSTGPVIKKWLPRNIRQIPECYFLPRRSIPSAIAFYGAWIAGGIGAGMPLEVWIKKKVKDFGRRNMNAGCNAFPIEVYVLRRWSANSNGDVLESFGYKEGYRVDVDIPEGKWAQAFSIHDILIFNTGHCHTGNAIFRSLCTIYCKIETYHQVNWE</sequence>
<accession>A0ACC0N969</accession>
<dbReference type="Proteomes" id="UP001062846">
    <property type="component" value="Chromosome 6"/>
</dbReference>
<reference evidence="1" key="1">
    <citation type="submission" date="2022-02" db="EMBL/GenBank/DDBJ databases">
        <title>Plant Genome Project.</title>
        <authorList>
            <person name="Zhang R.-G."/>
        </authorList>
    </citation>
    <scope>NUCLEOTIDE SEQUENCE</scope>
    <source>
        <strain evidence="1">AT1</strain>
    </source>
</reference>
<gene>
    <name evidence="1" type="ORF">RHMOL_Rhmol06G0018600</name>
</gene>
<evidence type="ECO:0000313" key="1">
    <source>
        <dbReference type="EMBL" id="KAI8549354.1"/>
    </source>
</evidence>
<proteinExistence type="predicted"/>
<organism evidence="1 2">
    <name type="scientific">Rhododendron molle</name>
    <name type="common">Chinese azalea</name>
    <name type="synonym">Azalea mollis</name>
    <dbReference type="NCBI Taxonomy" id="49168"/>
    <lineage>
        <taxon>Eukaryota</taxon>
        <taxon>Viridiplantae</taxon>
        <taxon>Streptophyta</taxon>
        <taxon>Embryophyta</taxon>
        <taxon>Tracheophyta</taxon>
        <taxon>Spermatophyta</taxon>
        <taxon>Magnoliopsida</taxon>
        <taxon>eudicotyledons</taxon>
        <taxon>Gunneridae</taxon>
        <taxon>Pentapetalae</taxon>
        <taxon>asterids</taxon>
        <taxon>Ericales</taxon>
        <taxon>Ericaceae</taxon>
        <taxon>Ericoideae</taxon>
        <taxon>Rhodoreae</taxon>
        <taxon>Rhododendron</taxon>
    </lineage>
</organism>
<dbReference type="EMBL" id="CM046393">
    <property type="protein sequence ID" value="KAI8549354.1"/>
    <property type="molecule type" value="Genomic_DNA"/>
</dbReference>
<comment type="caution">
    <text evidence="1">The sequence shown here is derived from an EMBL/GenBank/DDBJ whole genome shotgun (WGS) entry which is preliminary data.</text>
</comment>
<evidence type="ECO:0000313" key="2">
    <source>
        <dbReference type="Proteomes" id="UP001062846"/>
    </source>
</evidence>
<name>A0ACC0N969_RHOML</name>
<keyword evidence="2" id="KW-1185">Reference proteome</keyword>
<protein>
    <submittedName>
        <fullName evidence="1">Uncharacterized protein</fullName>
    </submittedName>
</protein>